<dbReference type="AlphaFoldDB" id="A0A916WIW9"/>
<dbReference type="EMBL" id="BMGB01000001">
    <property type="protein sequence ID" value="GGB02320.1"/>
    <property type="molecule type" value="Genomic_DNA"/>
</dbReference>
<dbReference type="PANTHER" id="PTHR43777">
    <property type="entry name" value="MOLYBDENUM COFACTOR CYTIDYLYLTRANSFERASE"/>
    <property type="match status" value="1"/>
</dbReference>
<keyword evidence="3" id="KW-1185">Reference proteome</keyword>
<gene>
    <name evidence="2" type="ORF">GCM10010979_16160</name>
</gene>
<sequence>MTVTGVVLAAGAGSRLGLPKALVVRDGVPWVARASGLLLAAGCDRVVVVLGASAAEAAALVPTDAAVETVINDDWSSGMASSLRDGLASATGDAALVTLVDTPGLPVEAVRRVLGSGRSLARAVYDGRPGHPVLISARHWAPISATLQGDHGARAYLEAHAVTDVECGDLWDGRDIDS</sequence>
<dbReference type="PANTHER" id="PTHR43777:SF1">
    <property type="entry name" value="MOLYBDENUM COFACTOR CYTIDYLYLTRANSFERASE"/>
    <property type="match status" value="1"/>
</dbReference>
<organism evidence="2 3">
    <name type="scientific">Conyzicola nivalis</name>
    <dbReference type="NCBI Taxonomy" id="1477021"/>
    <lineage>
        <taxon>Bacteria</taxon>
        <taxon>Bacillati</taxon>
        <taxon>Actinomycetota</taxon>
        <taxon>Actinomycetes</taxon>
        <taxon>Micrococcales</taxon>
        <taxon>Microbacteriaceae</taxon>
        <taxon>Conyzicola</taxon>
    </lineage>
</organism>
<name>A0A916WIW9_9MICO</name>
<accession>A0A916WIW9</accession>
<evidence type="ECO:0000313" key="3">
    <source>
        <dbReference type="Proteomes" id="UP000606922"/>
    </source>
</evidence>
<dbReference type="RefSeq" id="WP_188510130.1">
    <property type="nucleotide sequence ID" value="NZ_BMGB01000001.1"/>
</dbReference>
<proteinExistence type="predicted"/>
<reference evidence="2" key="2">
    <citation type="submission" date="2020-09" db="EMBL/GenBank/DDBJ databases">
        <authorList>
            <person name="Sun Q."/>
            <person name="Zhou Y."/>
        </authorList>
    </citation>
    <scope>NUCLEOTIDE SEQUENCE</scope>
    <source>
        <strain evidence="2">CGMCC 1.12813</strain>
    </source>
</reference>
<dbReference type="InterPro" id="IPR029044">
    <property type="entry name" value="Nucleotide-diphossugar_trans"/>
</dbReference>
<dbReference type="Proteomes" id="UP000606922">
    <property type="component" value="Unassembled WGS sequence"/>
</dbReference>
<protein>
    <recommendedName>
        <fullName evidence="1">MobA-like NTP transferase domain-containing protein</fullName>
    </recommendedName>
</protein>
<dbReference type="Gene3D" id="3.90.550.10">
    <property type="entry name" value="Spore Coat Polysaccharide Biosynthesis Protein SpsA, Chain A"/>
    <property type="match status" value="1"/>
</dbReference>
<dbReference type="CDD" id="cd04182">
    <property type="entry name" value="GT_2_like_f"/>
    <property type="match status" value="1"/>
</dbReference>
<feature type="domain" description="MobA-like NTP transferase" evidence="1">
    <location>
        <begin position="5"/>
        <end position="160"/>
    </location>
</feature>
<evidence type="ECO:0000313" key="2">
    <source>
        <dbReference type="EMBL" id="GGB02320.1"/>
    </source>
</evidence>
<dbReference type="Pfam" id="PF12804">
    <property type="entry name" value="NTP_transf_3"/>
    <property type="match status" value="1"/>
</dbReference>
<evidence type="ECO:0000259" key="1">
    <source>
        <dbReference type="Pfam" id="PF12804"/>
    </source>
</evidence>
<dbReference type="SUPFAM" id="SSF53448">
    <property type="entry name" value="Nucleotide-diphospho-sugar transferases"/>
    <property type="match status" value="1"/>
</dbReference>
<comment type="caution">
    <text evidence="2">The sequence shown here is derived from an EMBL/GenBank/DDBJ whole genome shotgun (WGS) entry which is preliminary data.</text>
</comment>
<dbReference type="GO" id="GO:0016779">
    <property type="term" value="F:nucleotidyltransferase activity"/>
    <property type="evidence" value="ECO:0007669"/>
    <property type="project" value="UniProtKB-ARBA"/>
</dbReference>
<reference evidence="2" key="1">
    <citation type="journal article" date="2014" name="Int. J. Syst. Evol. Microbiol.">
        <title>Complete genome sequence of Corynebacterium casei LMG S-19264T (=DSM 44701T), isolated from a smear-ripened cheese.</title>
        <authorList>
            <consortium name="US DOE Joint Genome Institute (JGI-PGF)"/>
            <person name="Walter F."/>
            <person name="Albersmeier A."/>
            <person name="Kalinowski J."/>
            <person name="Ruckert C."/>
        </authorList>
    </citation>
    <scope>NUCLEOTIDE SEQUENCE</scope>
    <source>
        <strain evidence="2">CGMCC 1.12813</strain>
    </source>
</reference>
<dbReference type="InterPro" id="IPR025877">
    <property type="entry name" value="MobA-like_NTP_Trfase"/>
</dbReference>